<dbReference type="EMBL" id="SRYJ01000064">
    <property type="protein sequence ID" value="TGY67459.1"/>
    <property type="molecule type" value="Genomic_DNA"/>
</dbReference>
<proteinExistence type="predicted"/>
<reference evidence="1 2" key="1">
    <citation type="submission" date="2019-04" db="EMBL/GenBank/DDBJ databases">
        <title>Microbes associate with the intestines of laboratory mice.</title>
        <authorList>
            <person name="Navarre W."/>
            <person name="Wong E."/>
            <person name="Huang K."/>
            <person name="Tropini C."/>
            <person name="Ng K."/>
            <person name="Yu B."/>
        </authorList>
    </citation>
    <scope>NUCLEOTIDE SEQUENCE [LARGE SCALE GENOMIC DNA]</scope>
    <source>
        <strain evidence="1 2">NM22_B1</strain>
    </source>
</reference>
<comment type="caution">
    <text evidence="1">The sequence shown here is derived from an EMBL/GenBank/DDBJ whole genome shotgun (WGS) entry which is preliminary data.</text>
</comment>
<protein>
    <submittedName>
        <fullName evidence="1">Uncharacterized protein</fullName>
    </submittedName>
</protein>
<sequence>MNVFATLKTVFFGSKFLSSPVSTEGTLRRDLVSALNGVFERMKSAHPSVMRGMTAYTPKNTLHSL</sequence>
<organism evidence="1 2">
    <name type="scientific">Phocaeicola sartorii</name>
    <dbReference type="NCBI Taxonomy" id="671267"/>
    <lineage>
        <taxon>Bacteria</taxon>
        <taxon>Pseudomonadati</taxon>
        <taxon>Bacteroidota</taxon>
        <taxon>Bacteroidia</taxon>
        <taxon>Bacteroidales</taxon>
        <taxon>Bacteroidaceae</taxon>
        <taxon>Phocaeicola</taxon>
    </lineage>
</organism>
<dbReference type="AlphaFoldDB" id="A0A4S2FDP8"/>
<evidence type="ECO:0000313" key="2">
    <source>
        <dbReference type="Proteomes" id="UP000310760"/>
    </source>
</evidence>
<name>A0A4S2FDP8_9BACT</name>
<gene>
    <name evidence="1" type="ORF">E5339_20020</name>
</gene>
<accession>A0A4S2FDP8</accession>
<dbReference type="Proteomes" id="UP000310760">
    <property type="component" value="Unassembled WGS sequence"/>
</dbReference>
<evidence type="ECO:0000313" key="1">
    <source>
        <dbReference type="EMBL" id="TGY67459.1"/>
    </source>
</evidence>